<keyword evidence="1 2" id="KW-0694">RNA-binding</keyword>
<dbReference type="PANTHER" id="PTHR23236:SF11">
    <property type="entry name" value="EUKARYOTIC TRANSLATION INITIATION FACTOR 4H"/>
    <property type="match status" value="1"/>
</dbReference>
<feature type="region of interest" description="Disordered" evidence="3">
    <location>
        <begin position="1"/>
        <end position="76"/>
    </location>
</feature>
<organism evidence="5 6">
    <name type="scientific">Romanomermis culicivorax</name>
    <name type="common">Nematode worm</name>
    <dbReference type="NCBI Taxonomy" id="13658"/>
    <lineage>
        <taxon>Eukaryota</taxon>
        <taxon>Metazoa</taxon>
        <taxon>Ecdysozoa</taxon>
        <taxon>Nematoda</taxon>
        <taxon>Enoplea</taxon>
        <taxon>Dorylaimia</taxon>
        <taxon>Mermithida</taxon>
        <taxon>Mermithoidea</taxon>
        <taxon>Mermithidae</taxon>
        <taxon>Romanomermis</taxon>
    </lineage>
</organism>
<dbReference type="InterPro" id="IPR012677">
    <property type="entry name" value="Nucleotide-bd_a/b_plait_sf"/>
</dbReference>
<protein>
    <submittedName>
        <fullName evidence="6">RRM domain-containing protein</fullName>
    </submittedName>
</protein>
<dbReference type="Gene3D" id="3.30.70.330">
    <property type="match status" value="1"/>
</dbReference>
<dbReference type="PROSITE" id="PS50102">
    <property type="entry name" value="RRM"/>
    <property type="match status" value="1"/>
</dbReference>
<keyword evidence="5" id="KW-1185">Reference proteome</keyword>
<reference evidence="6" key="1">
    <citation type="submission" date="2022-11" db="UniProtKB">
        <authorList>
            <consortium name="WormBaseParasite"/>
        </authorList>
    </citation>
    <scope>IDENTIFICATION</scope>
</reference>
<dbReference type="CDD" id="cd12394">
    <property type="entry name" value="RRM1_RBM34"/>
    <property type="match status" value="1"/>
</dbReference>
<name>A0A915IR11_ROMCU</name>
<evidence type="ECO:0000256" key="1">
    <source>
        <dbReference type="ARBA" id="ARBA00022884"/>
    </source>
</evidence>
<dbReference type="InterPro" id="IPR035979">
    <property type="entry name" value="RBD_domain_sf"/>
</dbReference>
<dbReference type="GO" id="GO:0003723">
    <property type="term" value="F:RNA binding"/>
    <property type="evidence" value="ECO:0007669"/>
    <property type="project" value="UniProtKB-UniRule"/>
</dbReference>
<dbReference type="Pfam" id="PF00076">
    <property type="entry name" value="RRM_1"/>
    <property type="match status" value="1"/>
</dbReference>
<dbReference type="AlphaFoldDB" id="A0A915IR11"/>
<dbReference type="WBParaSite" id="nRc.2.0.1.t16251-RA">
    <property type="protein sequence ID" value="nRc.2.0.1.t16251-RA"/>
    <property type="gene ID" value="nRc.2.0.1.g16251"/>
</dbReference>
<evidence type="ECO:0000313" key="6">
    <source>
        <dbReference type="WBParaSite" id="nRc.2.0.1.t16251-RA"/>
    </source>
</evidence>
<evidence type="ECO:0000256" key="3">
    <source>
        <dbReference type="SAM" id="MobiDB-lite"/>
    </source>
</evidence>
<evidence type="ECO:0000313" key="5">
    <source>
        <dbReference type="Proteomes" id="UP000887565"/>
    </source>
</evidence>
<evidence type="ECO:0000259" key="4">
    <source>
        <dbReference type="PROSITE" id="PS50102"/>
    </source>
</evidence>
<sequence length="173" mass="19545">MKMKKVKAPNVKPITGNEENSSKVDQNFVEEKCKEAETSVSAEEQETHRKGKKRSLKYAKASVQNSDEEVDSEGNVAKRKKLGSYNEKMSDDELKRTIFIGNLPIGITRKDVQKLFSPCGAIESSRIRSIVLSKDKMWKRVAAIKNEMSSEFKDSIHAYVKFKDVASVEKALE</sequence>
<dbReference type="Proteomes" id="UP000887565">
    <property type="component" value="Unplaced"/>
</dbReference>
<proteinExistence type="predicted"/>
<evidence type="ECO:0000256" key="2">
    <source>
        <dbReference type="PROSITE-ProRule" id="PRU00176"/>
    </source>
</evidence>
<dbReference type="InterPro" id="IPR000504">
    <property type="entry name" value="RRM_dom"/>
</dbReference>
<feature type="domain" description="RRM" evidence="4">
    <location>
        <begin position="96"/>
        <end position="173"/>
    </location>
</feature>
<accession>A0A915IR11</accession>
<dbReference type="SUPFAM" id="SSF54928">
    <property type="entry name" value="RNA-binding domain, RBD"/>
    <property type="match status" value="1"/>
</dbReference>
<dbReference type="PANTHER" id="PTHR23236">
    <property type="entry name" value="EUKARYOTIC TRANSLATION INITIATION FACTOR 4B/4H"/>
    <property type="match status" value="1"/>
</dbReference>